<keyword evidence="5" id="KW-0692">RNA repair</keyword>
<evidence type="ECO:0000256" key="13">
    <source>
        <dbReference type="RuleBase" id="RU371113"/>
    </source>
</evidence>
<feature type="binding site" evidence="11">
    <location>
        <begin position="383"/>
        <end position="386"/>
    </location>
    <ligand>
        <name>GMP</name>
        <dbReference type="ChEBI" id="CHEBI:58115"/>
    </ligand>
</feature>
<accession>A0A7C2BE43</accession>
<sequence>MSTALNLRKIHDYLFEIPPHGKMRVPARLYLDERSLRELLENQSSEEWNAIRQLENVACLPGIVKAALAMADVHPGYGFPIGGVAAFDPKAGGVISVAGVGFDINCGVRCLRTHLTRSDLAGKEEKLADTMYEVIPAGLGSTGELKLSPKEIDRVLREGARYAVRLGYGREEDLEYIEEHGQLSDADPSVVSHTAKQRQMAQVGTLGSGNHYVEVQVVDQIYNARAAEAFGLELGQIVIMLHTGSRALGHQIGTDYLPFLEKATRKYGIEVPDRELVCAPIESPEGQQYFRAVMAGANCAFANRQVLTHLVRQAFWKALRVPETAIETLYEVAHNTVKWEVHEVDGERRRLLVHRKGSTRAFGPGRPELPERYRAVGQPVLVGGTMGTASYILVGTEQGMRETFGTALHGAGRAKSRRQAKRQYPAERIVEQLRKQGIIVRAHGKASISEEAPGAYKDVEHVVDVMCNAGIVARVARLRPIICLKG</sequence>
<dbReference type="AlphaFoldDB" id="A0A7C2BE43"/>
<comment type="catalytic activity">
    <reaction evidence="8">
        <text>a 3'-end 3'-phospho-ribonucleotide-RNA + a 5'-end dephospho-ribonucleoside-RNA + GTP = a ribonucleotidyl-ribonucleotide-RNA + GMP + diphosphate</text>
        <dbReference type="Rhea" id="RHEA:68076"/>
        <dbReference type="Rhea" id="RHEA-COMP:10463"/>
        <dbReference type="Rhea" id="RHEA-COMP:13936"/>
        <dbReference type="Rhea" id="RHEA-COMP:17355"/>
        <dbReference type="ChEBI" id="CHEBI:33019"/>
        <dbReference type="ChEBI" id="CHEBI:37565"/>
        <dbReference type="ChEBI" id="CHEBI:58115"/>
        <dbReference type="ChEBI" id="CHEBI:83062"/>
        <dbReference type="ChEBI" id="CHEBI:138284"/>
        <dbReference type="ChEBI" id="CHEBI:173118"/>
        <dbReference type="EC" id="6.5.1.8"/>
    </reaction>
</comment>
<organism evidence="14">
    <name type="scientific">Thermomicrobium roseum</name>
    <dbReference type="NCBI Taxonomy" id="500"/>
    <lineage>
        <taxon>Bacteria</taxon>
        <taxon>Pseudomonadati</taxon>
        <taxon>Thermomicrobiota</taxon>
        <taxon>Thermomicrobia</taxon>
        <taxon>Thermomicrobiales</taxon>
        <taxon>Thermomicrobiaceae</taxon>
        <taxon>Thermomicrobium</taxon>
    </lineage>
</organism>
<evidence type="ECO:0000256" key="7">
    <source>
        <dbReference type="ARBA" id="ARBA00023211"/>
    </source>
</evidence>
<dbReference type="GO" id="GO:0042245">
    <property type="term" value="P:RNA repair"/>
    <property type="evidence" value="ECO:0007669"/>
    <property type="project" value="UniProtKB-KW"/>
</dbReference>
<feature type="binding site" evidence="11">
    <location>
        <position position="390"/>
    </location>
    <ligand>
        <name>GMP</name>
        <dbReference type="ChEBI" id="CHEBI:58115"/>
    </ligand>
</feature>
<dbReference type="FunFam" id="3.90.1860.10:FF:000001">
    <property type="entry name" value="tRNA-splicing ligase RtcB homolog"/>
    <property type="match status" value="1"/>
</dbReference>
<comment type="catalytic activity">
    <reaction evidence="9">
        <text>a 3'-end 2',3'-cyclophospho-ribonucleotide-RNA + a 5'-end dephospho-ribonucleoside-RNA + GTP + H2O = a ribonucleotidyl-ribonucleotide-RNA + GMP + diphosphate + H(+)</text>
        <dbReference type="Rhea" id="RHEA:68080"/>
        <dbReference type="Rhea" id="RHEA-COMP:10464"/>
        <dbReference type="Rhea" id="RHEA-COMP:13936"/>
        <dbReference type="Rhea" id="RHEA-COMP:17355"/>
        <dbReference type="ChEBI" id="CHEBI:15377"/>
        <dbReference type="ChEBI" id="CHEBI:15378"/>
        <dbReference type="ChEBI" id="CHEBI:33019"/>
        <dbReference type="ChEBI" id="CHEBI:37565"/>
        <dbReference type="ChEBI" id="CHEBI:58115"/>
        <dbReference type="ChEBI" id="CHEBI:83064"/>
        <dbReference type="ChEBI" id="CHEBI:138284"/>
        <dbReference type="ChEBI" id="CHEBI:173118"/>
        <dbReference type="EC" id="6.5.1.8"/>
    </reaction>
</comment>
<feature type="binding site" evidence="11">
    <location>
        <begin position="334"/>
        <end position="335"/>
    </location>
    <ligand>
        <name>GMP</name>
        <dbReference type="ChEBI" id="CHEBI:58115"/>
    </ligand>
</feature>
<dbReference type="GO" id="GO:0046872">
    <property type="term" value="F:metal ion binding"/>
    <property type="evidence" value="ECO:0007669"/>
    <property type="project" value="UniProtKB-UniRule"/>
</dbReference>
<feature type="binding site" evidence="12">
    <location>
        <position position="211"/>
    </location>
    <ligand>
        <name>Mn(2+)</name>
        <dbReference type="ChEBI" id="CHEBI:29035"/>
        <label>1</label>
    </ligand>
</feature>
<dbReference type="Gene3D" id="3.90.1860.10">
    <property type="entry name" value="tRNA-splicing ligase RtcB"/>
    <property type="match status" value="1"/>
</dbReference>
<dbReference type="InterPro" id="IPR001233">
    <property type="entry name" value="RtcB"/>
</dbReference>
<evidence type="ECO:0000256" key="2">
    <source>
        <dbReference type="ARBA" id="ARBA00022598"/>
    </source>
</evidence>
<comment type="similarity">
    <text evidence="1 13">Belongs to the RtcB family.</text>
</comment>
<keyword evidence="3 12" id="KW-0479">Metal-binding</keyword>
<dbReference type="GO" id="GO:0003972">
    <property type="term" value="F:RNA ligase (ATP) activity"/>
    <property type="evidence" value="ECO:0007669"/>
    <property type="project" value="TreeGrafter"/>
</dbReference>
<evidence type="ECO:0000256" key="5">
    <source>
        <dbReference type="ARBA" id="ARBA00022800"/>
    </source>
</evidence>
<dbReference type="GO" id="GO:0005525">
    <property type="term" value="F:GTP binding"/>
    <property type="evidence" value="ECO:0007669"/>
    <property type="project" value="UniProtKB-KW"/>
</dbReference>
<evidence type="ECO:0000313" key="14">
    <source>
        <dbReference type="EMBL" id="HEF66146.1"/>
    </source>
</evidence>
<name>A0A7C2BE43_THERO</name>
<keyword evidence="2 13" id="KW-0436">Ligase</keyword>
<dbReference type="PANTHER" id="PTHR11118">
    <property type="entry name" value="RNA-SPLICING LIGASE RTCB HOMOLOG"/>
    <property type="match status" value="1"/>
</dbReference>
<feature type="binding site" evidence="12">
    <location>
        <position position="242"/>
    </location>
    <ligand>
        <name>Mn(2+)</name>
        <dbReference type="ChEBI" id="CHEBI:29035"/>
        <label>2</label>
    </ligand>
</feature>
<proteinExistence type="inferred from homology"/>
<dbReference type="EMBL" id="DSJL01000011">
    <property type="protein sequence ID" value="HEF66146.1"/>
    <property type="molecule type" value="Genomic_DNA"/>
</dbReference>
<evidence type="ECO:0000256" key="11">
    <source>
        <dbReference type="PIRSR" id="PIRSR601233-2"/>
    </source>
</evidence>
<keyword evidence="7 12" id="KW-0464">Manganese</keyword>
<evidence type="ECO:0000256" key="1">
    <source>
        <dbReference type="ARBA" id="ARBA00008071"/>
    </source>
</evidence>
<keyword evidence="6 11" id="KW-0342">GTP-binding</keyword>
<dbReference type="GO" id="GO:0170057">
    <property type="term" value="F:RNA ligase (GTP) activity"/>
    <property type="evidence" value="ECO:0007669"/>
    <property type="project" value="UniProtKB-EC"/>
</dbReference>
<comment type="cofactor">
    <cofactor evidence="12 13">
        <name>Mn(2+)</name>
        <dbReference type="ChEBI" id="CHEBI:29035"/>
    </cofactor>
    <text evidence="12 13">Binds 2 manganese ions per subunit.</text>
</comment>
<dbReference type="SUPFAM" id="SSF103365">
    <property type="entry name" value="Hypothetical protein PH1602"/>
    <property type="match status" value="1"/>
</dbReference>
<gene>
    <name evidence="13" type="primary">rtcB</name>
    <name evidence="14" type="ORF">ENP47_11220</name>
</gene>
<dbReference type="PANTHER" id="PTHR11118:SF1">
    <property type="entry name" value="RNA-SPLICING LIGASE RTCB HOMOLOG"/>
    <property type="match status" value="1"/>
</dbReference>
<feature type="binding site" evidence="12">
    <location>
        <position position="334"/>
    </location>
    <ligand>
        <name>Mn(2+)</name>
        <dbReference type="ChEBI" id="CHEBI:29035"/>
        <label>2</label>
    </ligand>
</feature>
<reference evidence="14" key="1">
    <citation type="journal article" date="2020" name="mSystems">
        <title>Genome- and Community-Level Interaction Insights into Carbon Utilization and Element Cycling Functions of Hydrothermarchaeota in Hydrothermal Sediment.</title>
        <authorList>
            <person name="Zhou Z."/>
            <person name="Liu Y."/>
            <person name="Xu W."/>
            <person name="Pan J."/>
            <person name="Luo Z.H."/>
            <person name="Li M."/>
        </authorList>
    </citation>
    <scope>NUCLEOTIDE SEQUENCE [LARGE SCALE GENOMIC DNA]</scope>
    <source>
        <strain evidence="14">SpSt-222</strain>
    </source>
</reference>
<evidence type="ECO:0000256" key="9">
    <source>
        <dbReference type="ARBA" id="ARBA00049514"/>
    </source>
</evidence>
<dbReference type="Pfam" id="PF01139">
    <property type="entry name" value="RtcB"/>
    <property type="match status" value="1"/>
</dbReference>
<dbReference type="EC" id="6.5.1.-" evidence="13"/>
<dbReference type="GO" id="GO:0006396">
    <property type="term" value="P:RNA processing"/>
    <property type="evidence" value="ECO:0007669"/>
    <property type="project" value="InterPro"/>
</dbReference>
<keyword evidence="4 11" id="KW-0547">Nucleotide-binding</keyword>
<evidence type="ECO:0000256" key="4">
    <source>
        <dbReference type="ARBA" id="ARBA00022741"/>
    </source>
</evidence>
<evidence type="ECO:0000256" key="8">
    <source>
        <dbReference type="ARBA" id="ARBA00047746"/>
    </source>
</evidence>
<evidence type="ECO:0000256" key="3">
    <source>
        <dbReference type="ARBA" id="ARBA00022723"/>
    </source>
</evidence>
<feature type="binding site" evidence="11">
    <location>
        <begin position="409"/>
        <end position="412"/>
    </location>
    <ligand>
        <name>GMP</name>
        <dbReference type="ChEBI" id="CHEBI:58115"/>
    </ligand>
</feature>
<evidence type="ECO:0000256" key="6">
    <source>
        <dbReference type="ARBA" id="ARBA00023134"/>
    </source>
</evidence>
<protein>
    <recommendedName>
        <fullName evidence="13">tRNA-splicing ligase RtcB</fullName>
        <ecNumber evidence="13">6.5.1.-</ecNumber>
    </recommendedName>
</protein>
<dbReference type="InterPro" id="IPR036025">
    <property type="entry name" value="RtcB-like_sf"/>
</dbReference>
<feature type="binding site" evidence="12">
    <location>
        <position position="103"/>
    </location>
    <ligand>
        <name>Mn(2+)</name>
        <dbReference type="ChEBI" id="CHEBI:29035"/>
        <label>1</label>
    </ligand>
</feature>
<comment type="caution">
    <text evidence="14">The sequence shown here is derived from an EMBL/GenBank/DDBJ whole genome shotgun (WGS) entry which is preliminary data.</text>
</comment>
<comment type="subunit">
    <text evidence="13">Monomer.</text>
</comment>
<feature type="binding site" evidence="11">
    <location>
        <position position="485"/>
    </location>
    <ligand>
        <name>GMP</name>
        <dbReference type="ChEBI" id="CHEBI:58115"/>
    </ligand>
</feature>
<feature type="active site" description="GMP-histidine intermediate" evidence="10">
    <location>
        <position position="409"/>
    </location>
</feature>
<evidence type="ECO:0000256" key="12">
    <source>
        <dbReference type="PIRSR" id="PIRSR601233-3"/>
    </source>
</evidence>
<feature type="binding site" evidence="11">
    <location>
        <begin position="210"/>
        <end position="214"/>
    </location>
    <ligand>
        <name>GMP</name>
        <dbReference type="ChEBI" id="CHEBI:58115"/>
    </ligand>
</feature>
<evidence type="ECO:0000256" key="10">
    <source>
        <dbReference type="PIRSR" id="PIRSR601233-1"/>
    </source>
</evidence>